<dbReference type="EMBL" id="JAFEJA010000003">
    <property type="protein sequence ID" value="MBM9624668.1"/>
    <property type="molecule type" value="Genomic_DNA"/>
</dbReference>
<protein>
    <submittedName>
        <fullName evidence="1">Uncharacterized protein</fullName>
    </submittedName>
</protein>
<organism evidence="1 2">
    <name type="scientific">Streptomyces zhihengii</name>
    <dbReference type="NCBI Taxonomy" id="1818004"/>
    <lineage>
        <taxon>Bacteria</taxon>
        <taxon>Bacillati</taxon>
        <taxon>Actinomycetota</taxon>
        <taxon>Actinomycetes</taxon>
        <taxon>Kitasatosporales</taxon>
        <taxon>Streptomycetaceae</taxon>
        <taxon>Streptomyces</taxon>
    </lineage>
</organism>
<dbReference type="Pfam" id="PF19457">
    <property type="entry name" value="DUF5994"/>
    <property type="match status" value="1"/>
</dbReference>
<comment type="caution">
    <text evidence="1">The sequence shown here is derived from an EMBL/GenBank/DDBJ whole genome shotgun (WGS) entry which is preliminary data.</text>
</comment>
<name>A0ABS2V4L9_9ACTN</name>
<keyword evidence="1" id="KW-0614">Plasmid</keyword>
<keyword evidence="2" id="KW-1185">Reference proteome</keyword>
<proteinExistence type="predicted"/>
<dbReference type="Proteomes" id="UP000664109">
    <property type="component" value="Unassembled WGS sequence"/>
</dbReference>
<dbReference type="RefSeq" id="WP_205378817.1">
    <property type="nucleotide sequence ID" value="NZ_JAFEJA010000003.1"/>
</dbReference>
<gene>
    <name evidence="1" type="ORF">JE024_39755</name>
</gene>
<evidence type="ECO:0000313" key="2">
    <source>
        <dbReference type="Proteomes" id="UP000664109"/>
    </source>
</evidence>
<geneLocation type="plasmid" evidence="1">
    <name>unnamed1</name>
</geneLocation>
<dbReference type="InterPro" id="IPR046036">
    <property type="entry name" value="DUF5994"/>
</dbReference>
<evidence type="ECO:0000313" key="1">
    <source>
        <dbReference type="EMBL" id="MBM9624668.1"/>
    </source>
</evidence>
<reference evidence="1 2" key="1">
    <citation type="journal article" date="2016" name="Arch. Microbiol.">
        <title>Streptomyces zhihengii sp. nov., isolated from rhizospheric soil of Psammosilene tunicoides.</title>
        <authorList>
            <person name="Huang M.J."/>
            <person name="Fei J.J."/>
            <person name="Salam N."/>
            <person name="Kim C.J."/>
            <person name="Hozzein W.N."/>
            <person name="Xiao M."/>
            <person name="Huang H.Q."/>
            <person name="Li W.J."/>
        </authorList>
    </citation>
    <scope>NUCLEOTIDE SEQUENCE [LARGE SCALE GENOMIC DNA]</scope>
    <source>
        <strain evidence="1 2">YIM T102</strain>
    </source>
</reference>
<sequence length="187" mass="20472">MTSSTAPTRQARLALTPNTSMAGLLDGAWWPYSRDLTTELPPLVEALRNRFGRVTRITANPAPWPATLRHVPVGGYAVHVGWFIDQAPDTMILLSYSLGRCDLLVIPPKTPPASAARLMAAASAPGNVHTTDTLMSDEHKTGRLLREAGAGEDAWETEGGAFRQPLTRRPRPVVGARMIYLPQRIRR</sequence>
<accession>A0ABS2V4L9</accession>